<feature type="transmembrane region" description="Helical" evidence="1">
    <location>
        <begin position="177"/>
        <end position="197"/>
    </location>
</feature>
<reference evidence="2 3" key="1">
    <citation type="journal article" date="2010" name="J. Bacteriol.">
        <title>Genome sequence of the oligotrophic marine Gammaproteobacterium HTCC2143, isolated from the Oregon Coast.</title>
        <authorList>
            <person name="Oh H.M."/>
            <person name="Kang I."/>
            <person name="Ferriera S."/>
            <person name="Giovannoni S.J."/>
            <person name="Cho J.C."/>
        </authorList>
    </citation>
    <scope>NUCLEOTIDE SEQUENCE [LARGE SCALE GENOMIC DNA]</scope>
    <source>
        <strain evidence="2 3">HTCC2143</strain>
    </source>
</reference>
<proteinExistence type="predicted"/>
<dbReference type="STRING" id="247633.GP2143_08950"/>
<gene>
    <name evidence="2" type="ORF">GP2143_08950</name>
</gene>
<accession>A0YFA6</accession>
<organism evidence="2 3">
    <name type="scientific">marine gamma proteobacterium HTCC2143</name>
    <dbReference type="NCBI Taxonomy" id="247633"/>
    <lineage>
        <taxon>Bacteria</taxon>
        <taxon>Pseudomonadati</taxon>
        <taxon>Pseudomonadota</taxon>
        <taxon>Gammaproteobacteria</taxon>
        <taxon>Cellvibrionales</taxon>
        <taxon>Spongiibacteraceae</taxon>
        <taxon>BD1-7 clade</taxon>
    </lineage>
</organism>
<keyword evidence="1" id="KW-1133">Transmembrane helix</keyword>
<protein>
    <submittedName>
        <fullName evidence="2">Uncharacterized protein</fullName>
    </submittedName>
</protein>
<dbReference type="EMBL" id="AAVT01000008">
    <property type="protein sequence ID" value="EAW30320.1"/>
    <property type="molecule type" value="Genomic_DNA"/>
</dbReference>
<dbReference type="OrthoDB" id="9835730at2"/>
<keyword evidence="3" id="KW-1185">Reference proteome</keyword>
<dbReference type="AlphaFoldDB" id="A0YFA6"/>
<feature type="transmembrane region" description="Helical" evidence="1">
    <location>
        <begin position="51"/>
        <end position="70"/>
    </location>
</feature>
<feature type="transmembrane region" description="Helical" evidence="1">
    <location>
        <begin position="153"/>
        <end position="171"/>
    </location>
</feature>
<name>A0YFA6_9GAMM</name>
<keyword evidence="1" id="KW-0472">Membrane</keyword>
<evidence type="ECO:0000256" key="1">
    <source>
        <dbReference type="SAM" id="Phobius"/>
    </source>
</evidence>
<evidence type="ECO:0000313" key="2">
    <source>
        <dbReference type="EMBL" id="EAW30320.1"/>
    </source>
</evidence>
<feature type="transmembrane region" description="Helical" evidence="1">
    <location>
        <begin position="82"/>
        <end position="100"/>
    </location>
</feature>
<dbReference type="Proteomes" id="UP000004931">
    <property type="component" value="Unassembled WGS sequence"/>
</dbReference>
<comment type="caution">
    <text evidence="2">The sequence shown here is derived from an EMBL/GenBank/DDBJ whole genome shotgun (WGS) entry which is preliminary data.</text>
</comment>
<keyword evidence="1" id="KW-0812">Transmembrane</keyword>
<feature type="transmembrane region" description="Helical" evidence="1">
    <location>
        <begin position="106"/>
        <end position="124"/>
    </location>
</feature>
<sequence length="223" mass="25386">MSVIRSRAKNNFPMVLLTLLSIVQALAFELLWDEVRNHREFYEMSWTATAGWIRIVTTFLGIILIWHTYASNAMRFRWVPSTSDSFFPFVIGVVQFLMVGNLDSDAVPQWLLMLAILFVAIPWISQHDMRRAREEAENAEFFNGRNRASLKDIFPIAAIVATLCSLSGLVWSMDDNVWLSGLASLIAFVIIVVQMAIMNNFWVMSMTLGNTDPKTKNATKTVE</sequence>
<evidence type="ECO:0000313" key="3">
    <source>
        <dbReference type="Proteomes" id="UP000004931"/>
    </source>
</evidence>